<dbReference type="EMBL" id="LR797518">
    <property type="protein sequence ID" value="CAB4222718.1"/>
    <property type="molecule type" value="Genomic_DNA"/>
</dbReference>
<evidence type="ECO:0000313" key="3">
    <source>
        <dbReference type="EMBL" id="CAB4181851.1"/>
    </source>
</evidence>
<evidence type="ECO:0000313" key="7">
    <source>
        <dbReference type="EMBL" id="CAB5227746.1"/>
    </source>
</evidence>
<protein>
    <submittedName>
        <fullName evidence="6">Uncharacterized protein</fullName>
    </submittedName>
</protein>
<dbReference type="EMBL" id="LR798378">
    <property type="protein sequence ID" value="CAB5227746.1"/>
    <property type="molecule type" value="Genomic_DNA"/>
</dbReference>
<organism evidence="6">
    <name type="scientific">uncultured Caudovirales phage</name>
    <dbReference type="NCBI Taxonomy" id="2100421"/>
    <lineage>
        <taxon>Viruses</taxon>
        <taxon>Duplodnaviria</taxon>
        <taxon>Heunggongvirae</taxon>
        <taxon>Uroviricota</taxon>
        <taxon>Caudoviricetes</taxon>
        <taxon>Peduoviridae</taxon>
        <taxon>Maltschvirus</taxon>
        <taxon>Maltschvirus maltsch</taxon>
    </lineage>
</organism>
<accession>A0A6J5T575</accession>
<dbReference type="EMBL" id="LR797157">
    <property type="protein sequence ID" value="CAB4190111.1"/>
    <property type="molecule type" value="Genomic_DNA"/>
</dbReference>
<dbReference type="EMBL" id="LR796945">
    <property type="protein sequence ID" value="CAB4176450.1"/>
    <property type="molecule type" value="Genomic_DNA"/>
</dbReference>
<evidence type="ECO:0000313" key="6">
    <source>
        <dbReference type="EMBL" id="CAB4222718.1"/>
    </source>
</evidence>
<name>A0A6J5T575_9CAUD</name>
<evidence type="ECO:0000313" key="4">
    <source>
        <dbReference type="EMBL" id="CAB4190111.1"/>
    </source>
</evidence>
<evidence type="ECO:0000313" key="1">
    <source>
        <dbReference type="EMBL" id="CAB4170622.1"/>
    </source>
</evidence>
<sequence>MSKSIEMMGRAGETIIVNYCTAAGQKVTVSEDQYDSQKDMIIDGLKVEVKTQVPYIYKNAFSFKPNQLRKCKNADRVIFISVPSKEKPHHSDGKVYLIKSAEMKHSPYKTKDGRDMIAVPIDQESMDELFTLSKEQCILLQSYSVSAWN</sequence>
<dbReference type="EMBL" id="LR797021">
    <property type="protein sequence ID" value="CAB4181851.1"/>
    <property type="molecule type" value="Genomic_DNA"/>
</dbReference>
<evidence type="ECO:0000313" key="2">
    <source>
        <dbReference type="EMBL" id="CAB4176450.1"/>
    </source>
</evidence>
<reference evidence="6" key="1">
    <citation type="submission" date="2020-05" db="EMBL/GenBank/DDBJ databases">
        <authorList>
            <person name="Chiriac C."/>
            <person name="Salcher M."/>
            <person name="Ghai R."/>
            <person name="Kavagutti S V."/>
        </authorList>
    </citation>
    <scope>NUCLEOTIDE SEQUENCE</scope>
</reference>
<proteinExistence type="predicted"/>
<gene>
    <name evidence="3" type="ORF">UFOVP1065_65</name>
    <name evidence="4" type="ORF">UFOVP1198_34</name>
    <name evidence="5" type="ORF">UFOVP1418_26</name>
    <name evidence="7" type="ORF">UFOVP1524_124</name>
    <name evidence="6" type="ORF">UFOVP1651_124</name>
    <name evidence="1" type="ORF">UFOVP908_102</name>
    <name evidence="2" type="ORF">UFOVP990_34</name>
</gene>
<dbReference type="EMBL" id="LR796860">
    <property type="protein sequence ID" value="CAB4170622.1"/>
    <property type="molecule type" value="Genomic_DNA"/>
</dbReference>
<dbReference type="EMBL" id="LR797369">
    <property type="protein sequence ID" value="CAB4210602.1"/>
    <property type="molecule type" value="Genomic_DNA"/>
</dbReference>
<evidence type="ECO:0000313" key="5">
    <source>
        <dbReference type="EMBL" id="CAB4210602.1"/>
    </source>
</evidence>